<dbReference type="RefSeq" id="WP_380858430.1">
    <property type="nucleotide sequence ID" value="NZ_JBHRXV010000004.1"/>
</dbReference>
<dbReference type="InterPro" id="IPR001789">
    <property type="entry name" value="Sig_transdc_resp-reg_receiver"/>
</dbReference>
<dbReference type="SUPFAM" id="SSF52172">
    <property type="entry name" value="CheY-like"/>
    <property type="match status" value="1"/>
</dbReference>
<evidence type="ECO:0000259" key="3">
    <source>
        <dbReference type="PROSITE" id="PS50110"/>
    </source>
</evidence>
<feature type="domain" description="Response regulatory" evidence="3">
    <location>
        <begin position="5"/>
        <end position="122"/>
    </location>
</feature>
<dbReference type="InterPro" id="IPR050595">
    <property type="entry name" value="Bact_response_regulator"/>
</dbReference>
<comment type="caution">
    <text evidence="4">The sequence shown here is derived from an EMBL/GenBank/DDBJ whole genome shotgun (WGS) entry which is preliminary data.</text>
</comment>
<keyword evidence="1 2" id="KW-0597">Phosphoprotein</keyword>
<dbReference type="Proteomes" id="UP001595615">
    <property type="component" value="Unassembled WGS sequence"/>
</dbReference>
<dbReference type="Gene3D" id="3.40.50.2300">
    <property type="match status" value="1"/>
</dbReference>
<evidence type="ECO:0000256" key="2">
    <source>
        <dbReference type="PROSITE-ProRule" id="PRU00169"/>
    </source>
</evidence>
<protein>
    <submittedName>
        <fullName evidence="4">Response regulator</fullName>
    </submittedName>
</protein>
<dbReference type="PROSITE" id="PS50110">
    <property type="entry name" value="RESPONSE_REGULATORY"/>
    <property type="match status" value="1"/>
</dbReference>
<evidence type="ECO:0000313" key="4">
    <source>
        <dbReference type="EMBL" id="MFC3712134.1"/>
    </source>
</evidence>
<keyword evidence="5" id="KW-1185">Reference proteome</keyword>
<dbReference type="PANTHER" id="PTHR44591:SF3">
    <property type="entry name" value="RESPONSE REGULATORY DOMAIN-CONTAINING PROTEIN"/>
    <property type="match status" value="1"/>
</dbReference>
<dbReference type="Pfam" id="PF00072">
    <property type="entry name" value="Response_reg"/>
    <property type="match status" value="1"/>
</dbReference>
<proteinExistence type="predicted"/>
<dbReference type="EMBL" id="JBHRXV010000004">
    <property type="protein sequence ID" value="MFC3712134.1"/>
    <property type="molecule type" value="Genomic_DNA"/>
</dbReference>
<dbReference type="PANTHER" id="PTHR44591">
    <property type="entry name" value="STRESS RESPONSE REGULATOR PROTEIN 1"/>
    <property type="match status" value="1"/>
</dbReference>
<feature type="modified residue" description="4-aspartylphosphate" evidence="2">
    <location>
        <position position="55"/>
    </location>
</feature>
<name>A0ABV7XA13_9SPHN</name>
<evidence type="ECO:0000256" key="1">
    <source>
        <dbReference type="ARBA" id="ARBA00022553"/>
    </source>
</evidence>
<gene>
    <name evidence="4" type="ORF">ACFOMD_06115</name>
</gene>
<sequence>MALSKILYVEDDDDIRTVTVMALEMIGDFTVEAHNFGGDAIARAEAFAPDLILLDVMMPGMDGPSTLAALREKRALDHVPAVFFTAKAQPEEVARLRALGAADVLAKPFDPQVLPDALRRIWTAATA</sequence>
<dbReference type="SMART" id="SM00448">
    <property type="entry name" value="REC"/>
    <property type="match status" value="1"/>
</dbReference>
<dbReference type="InterPro" id="IPR011006">
    <property type="entry name" value="CheY-like_superfamily"/>
</dbReference>
<evidence type="ECO:0000313" key="5">
    <source>
        <dbReference type="Proteomes" id="UP001595615"/>
    </source>
</evidence>
<reference evidence="5" key="1">
    <citation type="journal article" date="2019" name="Int. J. Syst. Evol. Microbiol.">
        <title>The Global Catalogue of Microorganisms (GCM) 10K type strain sequencing project: providing services to taxonomists for standard genome sequencing and annotation.</title>
        <authorList>
            <consortium name="The Broad Institute Genomics Platform"/>
            <consortium name="The Broad Institute Genome Sequencing Center for Infectious Disease"/>
            <person name="Wu L."/>
            <person name="Ma J."/>
        </authorList>
    </citation>
    <scope>NUCLEOTIDE SEQUENCE [LARGE SCALE GENOMIC DNA]</scope>
    <source>
        <strain evidence="5">KCTC 42644</strain>
    </source>
</reference>
<accession>A0ABV7XA13</accession>
<organism evidence="4 5">
    <name type="scientific">Sphingoaurantiacus capsulatus</name>
    <dbReference type="NCBI Taxonomy" id="1771310"/>
    <lineage>
        <taxon>Bacteria</taxon>
        <taxon>Pseudomonadati</taxon>
        <taxon>Pseudomonadota</taxon>
        <taxon>Alphaproteobacteria</taxon>
        <taxon>Sphingomonadales</taxon>
        <taxon>Sphingosinicellaceae</taxon>
        <taxon>Sphingoaurantiacus</taxon>
    </lineage>
</organism>